<dbReference type="SUPFAM" id="SSF55083">
    <property type="entry name" value="6-hydroxymethyl-7,8-dihydropterin pyrophosphokinase, HPPK"/>
    <property type="match status" value="1"/>
</dbReference>
<evidence type="ECO:0000256" key="10">
    <source>
        <dbReference type="ARBA" id="ARBA00022777"/>
    </source>
</evidence>
<dbReference type="InterPro" id="IPR000550">
    <property type="entry name" value="Hppk"/>
</dbReference>
<dbReference type="GO" id="GO:0016301">
    <property type="term" value="F:kinase activity"/>
    <property type="evidence" value="ECO:0007669"/>
    <property type="project" value="UniProtKB-KW"/>
</dbReference>
<evidence type="ECO:0000256" key="1">
    <source>
        <dbReference type="ARBA" id="ARBA00000012"/>
    </source>
</evidence>
<dbReference type="GO" id="GO:0046872">
    <property type="term" value="F:metal ion binding"/>
    <property type="evidence" value="ECO:0007669"/>
    <property type="project" value="UniProtKB-KW"/>
</dbReference>
<dbReference type="NCBIfam" id="TIGR01498">
    <property type="entry name" value="folK"/>
    <property type="match status" value="1"/>
</dbReference>
<comment type="catalytic activity">
    <reaction evidence="2">
        <text>6-hydroxymethyl-7,8-dihydropterin + ATP = (7,8-dihydropterin-6-yl)methyl diphosphate + AMP + H(+)</text>
        <dbReference type="Rhea" id="RHEA:11412"/>
        <dbReference type="ChEBI" id="CHEBI:15378"/>
        <dbReference type="ChEBI" id="CHEBI:30616"/>
        <dbReference type="ChEBI" id="CHEBI:44841"/>
        <dbReference type="ChEBI" id="CHEBI:72950"/>
        <dbReference type="ChEBI" id="CHEBI:456215"/>
        <dbReference type="EC" id="2.7.6.3"/>
    </reaction>
</comment>
<feature type="domain" description="Pterin-binding" evidence="15">
    <location>
        <begin position="229"/>
        <end position="493"/>
    </location>
</feature>
<dbReference type="InterPro" id="IPR035907">
    <property type="entry name" value="Hppk_sf"/>
</dbReference>
<dbReference type="NCBIfam" id="TIGR01496">
    <property type="entry name" value="DHPS"/>
    <property type="match status" value="1"/>
</dbReference>
<dbReference type="AlphaFoldDB" id="A0A5P5XJV1"/>
<dbReference type="InterPro" id="IPR011005">
    <property type="entry name" value="Dihydropteroate_synth-like_sf"/>
</dbReference>
<comment type="cofactor">
    <cofactor evidence="3">
        <name>Mg(2+)</name>
        <dbReference type="ChEBI" id="CHEBI:18420"/>
    </cofactor>
</comment>
<dbReference type="PANTHER" id="PTHR20941:SF1">
    <property type="entry name" value="FOLIC ACID SYNTHESIS PROTEIN FOL1"/>
    <property type="match status" value="1"/>
</dbReference>
<dbReference type="GO" id="GO:0003848">
    <property type="term" value="F:2-amino-4-hydroxy-6-hydroxymethyldihydropteridine diphosphokinase activity"/>
    <property type="evidence" value="ECO:0007669"/>
    <property type="project" value="UniProtKB-EC"/>
</dbReference>
<keyword evidence="12" id="KW-0460">Magnesium</keyword>
<protein>
    <submittedName>
        <fullName evidence="16">Dihydropteroate synthase</fullName>
    </submittedName>
</protein>
<comment type="catalytic activity">
    <reaction evidence="1">
        <text>(7,8-dihydropterin-6-yl)methyl diphosphate + 4-aminobenzoate = 7,8-dihydropteroate + diphosphate</text>
        <dbReference type="Rhea" id="RHEA:19949"/>
        <dbReference type="ChEBI" id="CHEBI:17836"/>
        <dbReference type="ChEBI" id="CHEBI:17839"/>
        <dbReference type="ChEBI" id="CHEBI:33019"/>
        <dbReference type="ChEBI" id="CHEBI:72950"/>
        <dbReference type="EC" id="2.5.1.15"/>
    </reaction>
</comment>
<keyword evidence="10" id="KW-0418">Kinase</keyword>
<reference evidence="16" key="1">
    <citation type="submission" date="2019-09" db="EMBL/GenBank/DDBJ databases">
        <title>Ice-binding proteins in a Chrysophycean snow alga: acquisition of an essential gene by HGT.</title>
        <authorList>
            <person name="Raymond J."/>
            <person name="Remias D."/>
        </authorList>
    </citation>
    <scope>NUCLEOTIDE SEQUENCE</scope>
    <source>
        <strain evidence="16">DR75b</strain>
    </source>
</reference>
<dbReference type="Gene3D" id="3.30.70.560">
    <property type="entry name" value="7,8-Dihydro-6-hydroxymethylpterin-pyrophosphokinase HPPK"/>
    <property type="match status" value="1"/>
</dbReference>
<evidence type="ECO:0000256" key="5">
    <source>
        <dbReference type="ARBA" id="ARBA00005051"/>
    </source>
</evidence>
<dbReference type="UniPathway" id="UPA00077">
    <property type="reaction ID" value="UER00155"/>
</dbReference>
<dbReference type="Pfam" id="PF01288">
    <property type="entry name" value="HPPK"/>
    <property type="match status" value="1"/>
</dbReference>
<keyword evidence="11" id="KW-0067">ATP-binding</keyword>
<comment type="pathway">
    <text evidence="5">Cofactor biosynthesis; tetrahydrofolate biosynthesis; 2-amino-4-hydroxy-6-hydroxymethyl-7,8-dihydropteridine diphosphate from 7,8-dihydroneopterin triphosphate: step 4/4.</text>
</comment>
<name>A0A5P5XJV1_9STRA</name>
<evidence type="ECO:0000256" key="12">
    <source>
        <dbReference type="ARBA" id="ARBA00022842"/>
    </source>
</evidence>
<keyword evidence="14" id="KW-0511">Multifunctional enzyme</keyword>
<dbReference type="CDD" id="cd00483">
    <property type="entry name" value="HPPK"/>
    <property type="match status" value="1"/>
</dbReference>
<evidence type="ECO:0000256" key="14">
    <source>
        <dbReference type="ARBA" id="ARBA00023268"/>
    </source>
</evidence>
<dbReference type="GO" id="GO:0004156">
    <property type="term" value="F:dihydropteroate synthase activity"/>
    <property type="evidence" value="ECO:0007669"/>
    <property type="project" value="UniProtKB-EC"/>
</dbReference>
<keyword evidence="7" id="KW-0808">Transferase</keyword>
<evidence type="ECO:0000256" key="3">
    <source>
        <dbReference type="ARBA" id="ARBA00001946"/>
    </source>
</evidence>
<dbReference type="CDD" id="cd00739">
    <property type="entry name" value="DHPS"/>
    <property type="match status" value="1"/>
</dbReference>
<comment type="pathway">
    <text evidence="4">Cofactor biosynthesis; tetrahydrofolate biosynthesis; 7,8-dihydrofolate from 2-amino-4-hydroxy-6-hydroxymethyl-7,8-dihydropteridine diphosphate and 4-aminobenzoate: step 1/2.</text>
</comment>
<dbReference type="GO" id="GO:0005740">
    <property type="term" value="C:mitochondrial envelope"/>
    <property type="evidence" value="ECO:0007669"/>
    <property type="project" value="TreeGrafter"/>
</dbReference>
<comment type="similarity">
    <text evidence="6">In the C-terminal section; belongs to the DHPS family.</text>
</comment>
<evidence type="ECO:0000256" key="6">
    <source>
        <dbReference type="ARBA" id="ARBA00009951"/>
    </source>
</evidence>
<evidence type="ECO:0000259" key="15">
    <source>
        <dbReference type="PROSITE" id="PS50972"/>
    </source>
</evidence>
<dbReference type="PROSITE" id="PS00793">
    <property type="entry name" value="DHPS_2"/>
    <property type="match status" value="1"/>
</dbReference>
<dbReference type="Pfam" id="PF00809">
    <property type="entry name" value="Pterin_bind"/>
    <property type="match status" value="1"/>
</dbReference>
<evidence type="ECO:0000313" key="16">
    <source>
        <dbReference type="EMBL" id="QFG07017.1"/>
    </source>
</evidence>
<evidence type="ECO:0000256" key="8">
    <source>
        <dbReference type="ARBA" id="ARBA00022723"/>
    </source>
</evidence>
<evidence type="ECO:0000256" key="9">
    <source>
        <dbReference type="ARBA" id="ARBA00022741"/>
    </source>
</evidence>
<evidence type="ECO:0000256" key="7">
    <source>
        <dbReference type="ARBA" id="ARBA00022679"/>
    </source>
</evidence>
<keyword evidence="9" id="KW-0547">Nucleotide-binding</keyword>
<dbReference type="PANTHER" id="PTHR20941">
    <property type="entry name" value="FOLATE SYNTHESIS PROTEINS"/>
    <property type="match status" value="1"/>
</dbReference>
<dbReference type="PROSITE" id="PS50972">
    <property type="entry name" value="PTERIN_BINDING"/>
    <property type="match status" value="1"/>
</dbReference>
<dbReference type="GO" id="GO:0005524">
    <property type="term" value="F:ATP binding"/>
    <property type="evidence" value="ECO:0007669"/>
    <property type="project" value="UniProtKB-KW"/>
</dbReference>
<accession>A0A5P5XJV1</accession>
<dbReference type="InterPro" id="IPR000489">
    <property type="entry name" value="Pterin-binding_dom"/>
</dbReference>
<dbReference type="SUPFAM" id="SSF51717">
    <property type="entry name" value="Dihydropteroate synthetase-like"/>
    <property type="match status" value="1"/>
</dbReference>
<evidence type="ECO:0000256" key="13">
    <source>
        <dbReference type="ARBA" id="ARBA00022909"/>
    </source>
</evidence>
<dbReference type="Gene3D" id="3.20.20.20">
    <property type="entry name" value="Dihydropteroate synthase-like"/>
    <property type="match status" value="1"/>
</dbReference>
<evidence type="ECO:0000256" key="11">
    <source>
        <dbReference type="ARBA" id="ARBA00022840"/>
    </source>
</evidence>
<evidence type="ECO:0000256" key="4">
    <source>
        <dbReference type="ARBA" id="ARBA00004763"/>
    </source>
</evidence>
<evidence type="ECO:0000256" key="2">
    <source>
        <dbReference type="ARBA" id="ARBA00000198"/>
    </source>
</evidence>
<proteinExistence type="evidence at transcript level"/>
<dbReference type="GO" id="GO:0046654">
    <property type="term" value="P:tetrahydrofolate biosynthetic process"/>
    <property type="evidence" value="ECO:0007669"/>
    <property type="project" value="UniProtKB-UniPathway"/>
</dbReference>
<dbReference type="InterPro" id="IPR045031">
    <property type="entry name" value="DHP_synth-like"/>
</dbReference>
<sequence length="504" mass="55198">MGCSLFLMILPRDTIDRQVLDNIVFCMHFHRKILPSRLCSHGSIRRMSKKAFIALGSNVGDRVLAIHQALEGIKASTSMRLLGTSYLYETPPMYVTTQPSFLNAACAVETSLSSVDLLKELKTLESSIGRQASFSNGPRLIDLDIVMVEDEVLASPILTLPHPRMQERAFVLLPLHDLDPMAVHPIRGTTVREMLSLLPATEMQTVRRVFPLGKHADGSMAVVDFSKKVFVMGILNTTPDSFSDGGRYVDTTRAMPRVREMFRDGAEIIDIGGESTRPGATAVPAAEQLARILPIIRHVRQEGLPCILSVDTRSAEVARAAVEAGADLINDVSGGGHDRDMLSTAAALRVPLIFMHMRGDPHTMTTLSRYNHVLLELQQELSRPLRAAGPVLPLWMQYIDPGIGFAKTAAQNLTLLKPENLKSFTRALQDRPLLVGASRKRFVREIVSTSQSATEVEESALDAATVATSCAAVYGGASIVRVHEVKTTRLACDTMRAIRDASEI</sequence>
<dbReference type="EMBL" id="MN441509">
    <property type="protein sequence ID" value="QFG07017.1"/>
    <property type="molecule type" value="mRNA"/>
</dbReference>
<dbReference type="InterPro" id="IPR006390">
    <property type="entry name" value="DHP_synth_dom"/>
</dbReference>
<dbReference type="GO" id="GO:0046656">
    <property type="term" value="P:folic acid biosynthetic process"/>
    <property type="evidence" value="ECO:0007669"/>
    <property type="project" value="UniProtKB-KW"/>
</dbReference>
<keyword evidence="13" id="KW-0289">Folate biosynthesis</keyword>
<keyword evidence="8" id="KW-0479">Metal-binding</keyword>
<organism evidence="16">
    <name type="scientific">Kremastochrysopsis austriaca</name>
    <dbReference type="NCBI Taxonomy" id="2600099"/>
    <lineage>
        <taxon>Eukaryota</taxon>
        <taxon>Sar</taxon>
        <taxon>Stramenopiles</taxon>
        <taxon>Ochrophyta</taxon>
        <taxon>Chrysophyceae</taxon>
        <taxon>Chromulinales</taxon>
        <taxon>Chrysocapsaceae</taxon>
        <taxon>Kremastochrysopsis</taxon>
    </lineage>
</organism>
<dbReference type="PROSITE" id="PS00792">
    <property type="entry name" value="DHPS_1"/>
    <property type="match status" value="1"/>
</dbReference>